<dbReference type="RefSeq" id="WP_141413348.1">
    <property type="nucleotide sequence ID" value="NZ_AP019735.1"/>
</dbReference>
<gene>
    <name evidence="3" type="ORF">A5CBH24_24140</name>
</gene>
<dbReference type="PROSITE" id="PS51257">
    <property type="entry name" value="PROKAR_LIPOPROTEIN"/>
    <property type="match status" value="1"/>
</dbReference>
<accession>A0A4Y1WVR2</accession>
<evidence type="ECO:0000256" key="1">
    <source>
        <dbReference type="SAM" id="SignalP"/>
    </source>
</evidence>
<feature type="domain" description="Fibrobacter succinogenes major paralogous" evidence="2">
    <location>
        <begin position="332"/>
        <end position="519"/>
    </location>
</feature>
<reference evidence="4" key="1">
    <citation type="submission" date="2019-06" db="EMBL/GenBank/DDBJ databases">
        <title>Alistipes onderdonkii subsp. vulgaris subsp. nov., Alistipes dispar sp. nov. and Alistipes communis sp. nov., isolated from human faeces, and creation of Alistipes onderdonkii subsp. onderdonkii subsp. nov.</title>
        <authorList>
            <person name="Sakamoto M."/>
            <person name="Ikeyama N."/>
            <person name="Ogata Y."/>
            <person name="Suda W."/>
            <person name="Iino T."/>
            <person name="Hattori M."/>
            <person name="Ohkuma M."/>
        </authorList>
    </citation>
    <scope>NUCLEOTIDE SEQUENCE [LARGE SCALE GENOMIC DNA]</scope>
    <source>
        <strain evidence="4">5CBH24</strain>
    </source>
</reference>
<evidence type="ECO:0000313" key="3">
    <source>
        <dbReference type="EMBL" id="BBL05101.1"/>
    </source>
</evidence>
<dbReference type="InterPro" id="IPR011871">
    <property type="entry name" value="Fib_succ_major"/>
</dbReference>
<keyword evidence="4" id="KW-1185">Reference proteome</keyword>
<evidence type="ECO:0000259" key="2">
    <source>
        <dbReference type="Pfam" id="PF09603"/>
    </source>
</evidence>
<protein>
    <recommendedName>
        <fullName evidence="2">Fibrobacter succinogenes major paralogous domain-containing protein</fullName>
    </recommendedName>
</protein>
<dbReference type="OrthoDB" id="9805760at2"/>
<dbReference type="Gene3D" id="2.60.40.2620">
    <property type="entry name" value="Fimbrillin-like"/>
    <property type="match status" value="1"/>
</dbReference>
<keyword evidence="1" id="KW-0732">Signal</keyword>
<dbReference type="AlphaFoldDB" id="A0A4Y1WVR2"/>
<dbReference type="EMBL" id="AP019735">
    <property type="protein sequence ID" value="BBL05101.1"/>
    <property type="molecule type" value="Genomic_DNA"/>
</dbReference>
<sequence>MKRYSYHLQLLALAWAGVLLVGATACGDGDDPNETPEPPATQPILIDGKFSSWNSTSADGIFDDGAAIGLFAVEGAFTADAPRYINNARLTLKEGLFRSAASLMLKPSAGTLAAYTPHADRMPLAGTTATVTAAADQSAAADFAAADFMAATALVPADQQGAVQMTFHRMFSRIDLSFTTAGEPTLDELADAKVTLTLDLSADVDFATGSVTGSSNPQTTTPNGTLVPDGSTIKGLSAIVAPQRIAADEAVLNLKVGTFEASYPLGKELTLKAGMQYDFAITVGQAVPDITVTVDVTEHEWTEGTSVEETVEVDDNMPKSITDIEGNSYPVVKIGTQYWMAANLATTRYNDGTPITRMDDAEMWTNNGTTRTDAYCYPNGESANVERYGLIYNYYAVATNKLCPEGWHVPTIDEIRMTIELLGGEDIAGDRMKSDSGWKYKGEENPAYQGTNSSGFNGLPAGSREDNGAYWQFESYGYWWSSSAVGASQANGFYLYYNRPTVYVTSPQQRTGYSVRCIRYRN</sequence>
<dbReference type="GeneID" id="78343132"/>
<dbReference type="CDD" id="cd13121">
    <property type="entry name" value="BF2867_like_C"/>
    <property type="match status" value="1"/>
</dbReference>
<dbReference type="InterPro" id="IPR025049">
    <property type="entry name" value="Mfa-like_1"/>
</dbReference>
<dbReference type="NCBIfam" id="TIGR02145">
    <property type="entry name" value="Fib_succ_major"/>
    <property type="match status" value="1"/>
</dbReference>
<feature type="signal peptide" evidence="1">
    <location>
        <begin position="1"/>
        <end position="27"/>
    </location>
</feature>
<dbReference type="InterPro" id="IPR042278">
    <property type="entry name" value="Mfa-like_1_N"/>
</dbReference>
<proteinExistence type="predicted"/>
<organism evidence="3 4">
    <name type="scientific">Alistipes communis</name>
    <dbReference type="NCBI Taxonomy" id="2585118"/>
    <lineage>
        <taxon>Bacteria</taxon>
        <taxon>Pseudomonadati</taxon>
        <taxon>Bacteroidota</taxon>
        <taxon>Bacteroidia</taxon>
        <taxon>Bacteroidales</taxon>
        <taxon>Rikenellaceae</taxon>
        <taxon>Alistipes</taxon>
    </lineage>
</organism>
<feature type="chain" id="PRO_5021249038" description="Fibrobacter succinogenes major paralogous domain-containing protein" evidence="1">
    <location>
        <begin position="28"/>
        <end position="522"/>
    </location>
</feature>
<dbReference type="Pfam" id="PF13149">
    <property type="entry name" value="Mfa_like_1"/>
    <property type="match status" value="1"/>
</dbReference>
<dbReference type="Pfam" id="PF09603">
    <property type="entry name" value="Fib_succ_major"/>
    <property type="match status" value="1"/>
</dbReference>
<evidence type="ECO:0000313" key="4">
    <source>
        <dbReference type="Proteomes" id="UP000318946"/>
    </source>
</evidence>
<dbReference type="Gene3D" id="2.60.40.2630">
    <property type="match status" value="1"/>
</dbReference>
<dbReference type="Proteomes" id="UP000318946">
    <property type="component" value="Chromosome"/>
</dbReference>
<dbReference type="KEGG" id="acou:A5CBH24_24140"/>
<name>A0A4Y1WVR2_9BACT</name>